<dbReference type="NCBIfam" id="TIGR01300">
    <property type="entry name" value="CPA3_mnhG_phaG"/>
    <property type="match status" value="1"/>
</dbReference>
<dbReference type="InterPro" id="IPR005133">
    <property type="entry name" value="PhaG_MnhG_YufB"/>
</dbReference>
<name>A0A8B2NV28_9HYPH</name>
<sequence>MSALIALLLKVVGVGFLVIAAVGVLRLADPFQRMHAATKAGTLGAGLVVLGTLVGQQASDVTVIGTLTILFLLLTVPVAGHLLGRAAYISGTPMEGLSRGDALDGVLARQAVPPSERIGSARRPFAPSTDPSAAEADGTRSTTPGPALEPLTDVRLGLIRGQEDRTFARALAIAAAHGVSLTAHAIVDSRTIERAEDRGDTRSRIRKACAEAMEALQGHMERAGAELSVRYDEGVPEDVLCHGEPGRCLLVVPQDGWFHHGVDPVHSDMSWAPDGLLHLPSVHVGPVLYAGIAPEGDEVTLALYDNDEPHLGDLLDWSLQSRLWPVGTVCHVGRAGDARLAGLERIAAGHGVRFVPLPAGRGRSAGDAAMLAGADAAILGTMPRPLRTRWYGMAWTERIAPGFRGDVLAMETPD</sequence>
<protein>
    <submittedName>
        <fullName evidence="3">Potassium:proton antiporter</fullName>
    </submittedName>
</protein>
<feature type="region of interest" description="Disordered" evidence="1">
    <location>
        <begin position="113"/>
        <end position="149"/>
    </location>
</feature>
<accession>A0A8B2NV28</accession>
<dbReference type="OrthoDB" id="4427992at2"/>
<feature type="transmembrane region" description="Helical" evidence="2">
    <location>
        <begin position="40"/>
        <end position="58"/>
    </location>
</feature>
<dbReference type="EMBL" id="QHHQ01000002">
    <property type="protein sequence ID" value="RAI02349.1"/>
    <property type="molecule type" value="Genomic_DNA"/>
</dbReference>
<keyword evidence="2" id="KW-0472">Membrane</keyword>
<reference evidence="3 4" key="1">
    <citation type="submission" date="2018-05" db="EMBL/GenBank/DDBJ databases">
        <title>Acuticoccus sediminis sp. nov., isolated from deep-sea sediment of Indian Ocean.</title>
        <authorList>
            <person name="Liu X."/>
            <person name="Lai Q."/>
            <person name="Du Y."/>
            <person name="Sun F."/>
            <person name="Zhang X."/>
            <person name="Wang S."/>
            <person name="Shao Z."/>
        </authorList>
    </citation>
    <scope>NUCLEOTIDE SEQUENCE [LARGE SCALE GENOMIC DNA]</scope>
    <source>
        <strain evidence="3 4">PTG4-2</strain>
    </source>
</reference>
<keyword evidence="2" id="KW-1133">Transmembrane helix</keyword>
<evidence type="ECO:0000313" key="4">
    <source>
        <dbReference type="Proteomes" id="UP000249590"/>
    </source>
</evidence>
<dbReference type="AlphaFoldDB" id="A0A8B2NV28"/>
<dbReference type="PANTHER" id="PTHR34703:SF1">
    <property type="entry name" value="ANTIPORTER SUBUNIT MNHG2-RELATED"/>
    <property type="match status" value="1"/>
</dbReference>
<feature type="transmembrane region" description="Helical" evidence="2">
    <location>
        <begin position="6"/>
        <end position="28"/>
    </location>
</feature>
<evidence type="ECO:0000313" key="3">
    <source>
        <dbReference type="EMBL" id="RAI02349.1"/>
    </source>
</evidence>
<keyword evidence="2" id="KW-0812">Transmembrane</keyword>
<comment type="caution">
    <text evidence="3">The sequence shown here is derived from an EMBL/GenBank/DDBJ whole genome shotgun (WGS) entry which is preliminary data.</text>
</comment>
<feature type="transmembrane region" description="Helical" evidence="2">
    <location>
        <begin position="64"/>
        <end position="84"/>
    </location>
</feature>
<dbReference type="Proteomes" id="UP000249590">
    <property type="component" value="Unassembled WGS sequence"/>
</dbReference>
<keyword evidence="4" id="KW-1185">Reference proteome</keyword>
<dbReference type="PANTHER" id="PTHR34703">
    <property type="entry name" value="ANTIPORTER SUBUNIT MNHG2-RELATED"/>
    <property type="match status" value="1"/>
</dbReference>
<evidence type="ECO:0000256" key="2">
    <source>
        <dbReference type="SAM" id="Phobius"/>
    </source>
</evidence>
<dbReference type="Pfam" id="PF03334">
    <property type="entry name" value="PhaG_MnhG_YufB"/>
    <property type="match status" value="1"/>
</dbReference>
<dbReference type="RefSeq" id="WP_111345894.1">
    <property type="nucleotide sequence ID" value="NZ_QHHQ01000002.1"/>
</dbReference>
<gene>
    <name evidence="3" type="ORF">DLJ53_13380</name>
</gene>
<evidence type="ECO:0000256" key="1">
    <source>
        <dbReference type="SAM" id="MobiDB-lite"/>
    </source>
</evidence>
<dbReference type="GO" id="GO:0015385">
    <property type="term" value="F:sodium:proton antiporter activity"/>
    <property type="evidence" value="ECO:0007669"/>
    <property type="project" value="TreeGrafter"/>
</dbReference>
<proteinExistence type="predicted"/>
<organism evidence="3 4">
    <name type="scientific">Acuticoccus sediminis</name>
    <dbReference type="NCBI Taxonomy" id="2184697"/>
    <lineage>
        <taxon>Bacteria</taxon>
        <taxon>Pseudomonadati</taxon>
        <taxon>Pseudomonadota</taxon>
        <taxon>Alphaproteobacteria</taxon>
        <taxon>Hyphomicrobiales</taxon>
        <taxon>Amorphaceae</taxon>
        <taxon>Acuticoccus</taxon>
    </lineage>
</organism>